<proteinExistence type="predicted"/>
<accession>A0A510PP08</accession>
<evidence type="ECO:0000313" key="2">
    <source>
        <dbReference type="Proteomes" id="UP000321223"/>
    </source>
</evidence>
<dbReference type="Proteomes" id="UP000321223">
    <property type="component" value="Unassembled WGS sequence"/>
</dbReference>
<protein>
    <submittedName>
        <fullName evidence="1">ABC-type enterochelin transport system periplasmic component</fullName>
    </submittedName>
</protein>
<organism evidence="1 2">
    <name type="scientific">Microcystis aeruginosa 11-30S32</name>
    <dbReference type="NCBI Taxonomy" id="2358142"/>
    <lineage>
        <taxon>Bacteria</taxon>
        <taxon>Bacillati</taxon>
        <taxon>Cyanobacteriota</taxon>
        <taxon>Cyanophyceae</taxon>
        <taxon>Oscillatoriophycideae</taxon>
        <taxon>Chroococcales</taxon>
        <taxon>Microcystaceae</taxon>
        <taxon>Microcystis</taxon>
    </lineage>
</organism>
<name>A0A510PP08_MICAE</name>
<gene>
    <name evidence="1" type="ORF">MAE30S32_38350</name>
</gene>
<comment type="caution">
    <text evidence="1">The sequence shown here is derived from an EMBL/GenBank/DDBJ whole genome shotgun (WGS) entry which is preliminary data.</text>
</comment>
<reference evidence="1 2" key="1">
    <citation type="journal article" date="2019" name="Appl. Environ. Microbiol.">
        <title>Co-occurrence of broad and narrow host-range viruses infecting the toxic bloom-forming cyanobacterium Microcystis aeruginosa.</title>
        <authorList>
            <person name="Morimoto D."/>
            <person name="Tominaga K."/>
            <person name="Nishimura Y."/>
            <person name="Yoshida N."/>
            <person name="Kimura S."/>
            <person name="Sako Y."/>
            <person name="Yoshida T."/>
        </authorList>
    </citation>
    <scope>NUCLEOTIDE SEQUENCE [LARGE SCALE GENOMIC DNA]</scope>
    <source>
        <strain evidence="1 2">11-30S32</strain>
    </source>
</reference>
<sequence>MQQLLAAAGLAAGDCILGEILAENPLVSNWQLNGIDLSQFPISAIPGISQSAIGNFAEWNRMRRLIWLTLPSIFGLSLFVEKAPILSVRFRFRITAVMIGFFWEGRDS</sequence>
<dbReference type="EMBL" id="BHVU01000318">
    <property type="protein sequence ID" value="GCA95183.1"/>
    <property type="molecule type" value="Genomic_DNA"/>
</dbReference>
<evidence type="ECO:0000313" key="1">
    <source>
        <dbReference type="EMBL" id="GCA95183.1"/>
    </source>
</evidence>
<dbReference type="AlphaFoldDB" id="A0A510PP08"/>